<reference evidence="8 9" key="1">
    <citation type="submission" date="2019-03" db="EMBL/GenBank/DDBJ databases">
        <title>Genomic analyses of the natural microbiome of Caenorhabditis elegans.</title>
        <authorList>
            <person name="Samuel B."/>
        </authorList>
    </citation>
    <scope>NUCLEOTIDE SEQUENCE [LARGE SCALE GENOMIC DNA]</scope>
    <source>
        <strain evidence="8 9">JUb18</strain>
    </source>
</reference>
<keyword evidence="4" id="KW-0547">Nucleotide-binding</keyword>
<comment type="subcellular location">
    <subcellularLocation>
        <location evidence="1">Cell membrane</location>
        <topology evidence="1">Peripheral membrane protein</topology>
    </subcellularLocation>
</comment>
<dbReference type="AlphaFoldDB" id="A0A4R6RZ56"/>
<evidence type="ECO:0000256" key="5">
    <source>
        <dbReference type="ARBA" id="ARBA00022840"/>
    </source>
</evidence>
<gene>
    <name evidence="8" type="ORF">EDF62_2184</name>
</gene>
<comment type="similarity">
    <text evidence="2">Belongs to the ABC transporter superfamily.</text>
</comment>
<evidence type="ECO:0000256" key="6">
    <source>
        <dbReference type="ARBA" id="ARBA00023251"/>
    </source>
</evidence>
<evidence type="ECO:0000313" key="8">
    <source>
        <dbReference type="EMBL" id="TDP91566.1"/>
    </source>
</evidence>
<dbReference type="Proteomes" id="UP000295601">
    <property type="component" value="Unassembled WGS sequence"/>
</dbReference>
<accession>A0A4R6RZ56</accession>
<dbReference type="InterPro" id="IPR003593">
    <property type="entry name" value="AAA+_ATPase"/>
</dbReference>
<comment type="caution">
    <text evidence="8">The sequence shown here is derived from an EMBL/GenBank/DDBJ whole genome shotgun (WGS) entry which is preliminary data.</text>
</comment>
<dbReference type="GO" id="GO:0046677">
    <property type="term" value="P:response to antibiotic"/>
    <property type="evidence" value="ECO:0007669"/>
    <property type="project" value="UniProtKB-KW"/>
</dbReference>
<evidence type="ECO:0000313" key="9">
    <source>
        <dbReference type="Proteomes" id="UP000295601"/>
    </source>
</evidence>
<dbReference type="InterPro" id="IPR003439">
    <property type="entry name" value="ABC_transporter-like_ATP-bd"/>
</dbReference>
<keyword evidence="5 8" id="KW-0067">ATP-binding</keyword>
<dbReference type="SUPFAM" id="SSF52540">
    <property type="entry name" value="P-loop containing nucleoside triphosphate hydrolases"/>
    <property type="match status" value="1"/>
</dbReference>
<protein>
    <submittedName>
        <fullName evidence="8">ABC-2 type transport system ATP-binding protein</fullName>
    </submittedName>
</protein>
<evidence type="ECO:0000256" key="3">
    <source>
        <dbReference type="ARBA" id="ARBA00022448"/>
    </source>
</evidence>
<evidence type="ECO:0000259" key="7">
    <source>
        <dbReference type="PROSITE" id="PS50893"/>
    </source>
</evidence>
<dbReference type="GO" id="GO:0016887">
    <property type="term" value="F:ATP hydrolysis activity"/>
    <property type="evidence" value="ECO:0007669"/>
    <property type="project" value="InterPro"/>
</dbReference>
<dbReference type="Pfam" id="PF00005">
    <property type="entry name" value="ABC_tran"/>
    <property type="match status" value="1"/>
</dbReference>
<keyword evidence="3" id="KW-0813">Transport</keyword>
<dbReference type="GO" id="GO:0005524">
    <property type="term" value="F:ATP binding"/>
    <property type="evidence" value="ECO:0007669"/>
    <property type="project" value="UniProtKB-KW"/>
</dbReference>
<evidence type="ECO:0000256" key="4">
    <source>
        <dbReference type="ARBA" id="ARBA00022741"/>
    </source>
</evidence>
<dbReference type="SMART" id="SM00382">
    <property type="entry name" value="AAA"/>
    <property type="match status" value="1"/>
</dbReference>
<dbReference type="PROSITE" id="PS50893">
    <property type="entry name" value="ABC_TRANSPORTER_2"/>
    <property type="match status" value="1"/>
</dbReference>
<dbReference type="Gene3D" id="3.40.50.300">
    <property type="entry name" value="P-loop containing nucleotide triphosphate hydrolases"/>
    <property type="match status" value="1"/>
</dbReference>
<sequence length="307" mass="33099">MTAAIETVALEKHYGRHFAVRGIDLRVEQGSIFGLIGPNGAGKTTVLRMLLDIIRPTGGELRVLGRAPREAGAALRRRIGYLPGELKLDDRVNGRALLERLTALSGPVAPGSIDLLAERLDIDLSRPVHTLSKGNRQKLGLVQALMHRPELLVLDEPTSGLDPLVQREFITLVREARNAGQTVLLSSHVLSEIQHTADEVAVLATGTIVTRGDVASLRLTSVSRVRAVLSAGSAAEVRIALGRVPRLDELDVSAAPGNLVRLTCTLRGTVDPLVQALARFTVRDLTIEEPDLEESVLELYGRTTALT</sequence>
<evidence type="ECO:0000256" key="1">
    <source>
        <dbReference type="ARBA" id="ARBA00004202"/>
    </source>
</evidence>
<organism evidence="8 9">
    <name type="scientific">Leucobacter luti</name>
    <dbReference type="NCBI Taxonomy" id="340320"/>
    <lineage>
        <taxon>Bacteria</taxon>
        <taxon>Bacillati</taxon>
        <taxon>Actinomycetota</taxon>
        <taxon>Actinomycetes</taxon>
        <taxon>Micrococcales</taxon>
        <taxon>Microbacteriaceae</taxon>
        <taxon>Leucobacter</taxon>
    </lineage>
</organism>
<proteinExistence type="inferred from homology"/>
<name>A0A4R6RZ56_9MICO</name>
<feature type="domain" description="ABC transporter" evidence="7">
    <location>
        <begin position="5"/>
        <end position="230"/>
    </location>
</feature>
<keyword evidence="9" id="KW-1185">Reference proteome</keyword>
<dbReference type="InterPro" id="IPR027417">
    <property type="entry name" value="P-loop_NTPase"/>
</dbReference>
<dbReference type="PROSITE" id="PS00211">
    <property type="entry name" value="ABC_TRANSPORTER_1"/>
    <property type="match status" value="1"/>
</dbReference>
<dbReference type="CDD" id="cd03230">
    <property type="entry name" value="ABC_DR_subfamily_A"/>
    <property type="match status" value="1"/>
</dbReference>
<dbReference type="PANTHER" id="PTHR42711">
    <property type="entry name" value="ABC TRANSPORTER ATP-BINDING PROTEIN"/>
    <property type="match status" value="1"/>
</dbReference>
<dbReference type="RefSeq" id="WP_133617016.1">
    <property type="nucleotide sequence ID" value="NZ_SNYA01000005.1"/>
</dbReference>
<dbReference type="GO" id="GO:0005886">
    <property type="term" value="C:plasma membrane"/>
    <property type="evidence" value="ECO:0007669"/>
    <property type="project" value="UniProtKB-SubCell"/>
</dbReference>
<dbReference type="PANTHER" id="PTHR42711:SF5">
    <property type="entry name" value="ABC TRANSPORTER ATP-BINDING PROTEIN NATA"/>
    <property type="match status" value="1"/>
</dbReference>
<dbReference type="InterPro" id="IPR050763">
    <property type="entry name" value="ABC_transporter_ATP-binding"/>
</dbReference>
<evidence type="ECO:0000256" key="2">
    <source>
        <dbReference type="ARBA" id="ARBA00005417"/>
    </source>
</evidence>
<dbReference type="OrthoDB" id="9804819at2"/>
<dbReference type="EMBL" id="SNYA01000005">
    <property type="protein sequence ID" value="TDP91566.1"/>
    <property type="molecule type" value="Genomic_DNA"/>
</dbReference>
<keyword evidence="6" id="KW-0046">Antibiotic resistance</keyword>
<dbReference type="InterPro" id="IPR017871">
    <property type="entry name" value="ABC_transporter-like_CS"/>
</dbReference>